<keyword evidence="2 7" id="KW-0645">Protease</keyword>
<dbReference type="InterPro" id="IPR036764">
    <property type="entry name" value="Peptidase_Prp_sf"/>
</dbReference>
<evidence type="ECO:0000256" key="6">
    <source>
        <dbReference type="ARBA" id="ARBA00044538"/>
    </source>
</evidence>
<keyword evidence="8" id="KW-1185">Reference proteome</keyword>
<dbReference type="RefSeq" id="WP_017381191.1">
    <property type="nucleotide sequence ID" value="NZ_CP038015.1"/>
</dbReference>
<protein>
    <recommendedName>
        <fullName evidence="6">Ribosomal processing cysteine protease Prp</fullName>
    </recommendedName>
</protein>
<dbReference type="InterPro" id="IPR007422">
    <property type="entry name" value="Peptidase_Prp"/>
</dbReference>
<evidence type="ECO:0000256" key="3">
    <source>
        <dbReference type="ARBA" id="ARBA00022801"/>
    </source>
</evidence>
<accession>A0A4V1AMX4</accession>
<evidence type="ECO:0000256" key="1">
    <source>
        <dbReference type="ARBA" id="ARBA00022517"/>
    </source>
</evidence>
<reference evidence="7 8" key="1">
    <citation type="submission" date="2019-03" db="EMBL/GenBank/DDBJ databases">
        <title>Complete genome sequence of Paenisporosarcina antarctica CGMCC 1.6503T.</title>
        <authorList>
            <person name="Rong J.-C."/>
            <person name="Chi N.-Y."/>
            <person name="Zhang Q.-F."/>
        </authorList>
    </citation>
    <scope>NUCLEOTIDE SEQUENCE [LARGE SCALE GENOMIC DNA]</scope>
    <source>
        <strain evidence="7 8">CGMCC 1.6503</strain>
    </source>
</reference>
<dbReference type="PANTHER" id="PTHR39178">
    <property type="entry name" value="HYPOTHETICAL RIBOSOME-ASSOCIATED PROTEIN"/>
    <property type="match status" value="1"/>
</dbReference>
<evidence type="ECO:0000256" key="5">
    <source>
        <dbReference type="ARBA" id="ARBA00044503"/>
    </source>
</evidence>
<organism evidence="7 8">
    <name type="scientific">Paenisporosarcina antarctica</name>
    <dbReference type="NCBI Taxonomy" id="417367"/>
    <lineage>
        <taxon>Bacteria</taxon>
        <taxon>Bacillati</taxon>
        <taxon>Bacillota</taxon>
        <taxon>Bacilli</taxon>
        <taxon>Bacillales</taxon>
        <taxon>Caryophanaceae</taxon>
        <taxon>Paenisporosarcina</taxon>
    </lineage>
</organism>
<dbReference type="CDD" id="cd16332">
    <property type="entry name" value="Prp-like"/>
    <property type="match status" value="1"/>
</dbReference>
<dbReference type="Pfam" id="PF04327">
    <property type="entry name" value="Peptidase_Prp"/>
    <property type="match status" value="1"/>
</dbReference>
<dbReference type="Gene3D" id="3.30.70.1490">
    <property type="entry name" value="Cysteine protease Prp"/>
    <property type="match status" value="1"/>
</dbReference>
<dbReference type="Proteomes" id="UP000294292">
    <property type="component" value="Chromosome"/>
</dbReference>
<dbReference type="KEGG" id="panc:E2636_06470"/>
<gene>
    <name evidence="7" type="ORF">E2636_06470</name>
</gene>
<dbReference type="AlphaFoldDB" id="A0A4V1AMX4"/>
<dbReference type="GO" id="GO:0008234">
    <property type="term" value="F:cysteine-type peptidase activity"/>
    <property type="evidence" value="ECO:0007669"/>
    <property type="project" value="UniProtKB-KW"/>
</dbReference>
<dbReference type="SUPFAM" id="SSF118010">
    <property type="entry name" value="TM1457-like"/>
    <property type="match status" value="1"/>
</dbReference>
<evidence type="ECO:0000313" key="8">
    <source>
        <dbReference type="Proteomes" id="UP000294292"/>
    </source>
</evidence>
<evidence type="ECO:0000256" key="2">
    <source>
        <dbReference type="ARBA" id="ARBA00022670"/>
    </source>
</evidence>
<keyword evidence="1" id="KW-0690">Ribosome biogenesis</keyword>
<dbReference type="GO" id="GO:0042254">
    <property type="term" value="P:ribosome biogenesis"/>
    <property type="evidence" value="ECO:0007669"/>
    <property type="project" value="UniProtKB-KW"/>
</dbReference>
<comment type="similarity">
    <text evidence="5">Belongs to the Prp family.</text>
</comment>
<proteinExistence type="inferred from homology"/>
<dbReference type="EMBL" id="CP038015">
    <property type="protein sequence ID" value="QBP40785.1"/>
    <property type="molecule type" value="Genomic_DNA"/>
</dbReference>
<keyword evidence="4" id="KW-0788">Thiol protease</keyword>
<dbReference type="PANTHER" id="PTHR39178:SF1">
    <property type="entry name" value="RIBOSOMAL-PROCESSING CYSTEINE PROTEASE PRP"/>
    <property type="match status" value="1"/>
</dbReference>
<evidence type="ECO:0000313" key="7">
    <source>
        <dbReference type="EMBL" id="QBP40785.1"/>
    </source>
</evidence>
<sequence length="112" mass="12283">MIQVTIEKDQSDHICSFEMKGHADFAEHGKDLVCAAATAVSFGAVNAIVELTKVIPDVKQGQDGGFLKVSFSQNLVPKTNEQVQLIVQAMIVSLQTIEQDYGQHIKITLQKK</sequence>
<keyword evidence="3" id="KW-0378">Hydrolase</keyword>
<name>A0A4V1AMX4_9BACL</name>
<dbReference type="NCBIfam" id="NF011126">
    <property type="entry name" value="PRK14553.1-6"/>
    <property type="match status" value="1"/>
</dbReference>
<evidence type="ECO:0000256" key="4">
    <source>
        <dbReference type="ARBA" id="ARBA00022807"/>
    </source>
</evidence>
<dbReference type="GO" id="GO:0006508">
    <property type="term" value="P:proteolysis"/>
    <property type="evidence" value="ECO:0007669"/>
    <property type="project" value="UniProtKB-KW"/>
</dbReference>
<dbReference type="OrthoDB" id="48998at2"/>